<evidence type="ECO:0000313" key="4">
    <source>
        <dbReference type="Proteomes" id="UP001059596"/>
    </source>
</evidence>
<organism evidence="3 4">
    <name type="scientific">Drosophila gunungcola</name>
    <name type="common">fruit fly</name>
    <dbReference type="NCBI Taxonomy" id="103775"/>
    <lineage>
        <taxon>Eukaryota</taxon>
        <taxon>Metazoa</taxon>
        <taxon>Ecdysozoa</taxon>
        <taxon>Arthropoda</taxon>
        <taxon>Hexapoda</taxon>
        <taxon>Insecta</taxon>
        <taxon>Pterygota</taxon>
        <taxon>Neoptera</taxon>
        <taxon>Endopterygota</taxon>
        <taxon>Diptera</taxon>
        <taxon>Brachycera</taxon>
        <taxon>Muscomorpha</taxon>
        <taxon>Ephydroidea</taxon>
        <taxon>Drosophilidae</taxon>
        <taxon>Drosophila</taxon>
        <taxon>Sophophora</taxon>
    </lineage>
</organism>
<evidence type="ECO:0000256" key="1">
    <source>
        <dbReference type="SAM" id="Coils"/>
    </source>
</evidence>
<dbReference type="EMBL" id="JAMKOV010000002">
    <property type="protein sequence ID" value="KAI8043397.1"/>
    <property type="molecule type" value="Genomic_DNA"/>
</dbReference>
<reference evidence="3" key="1">
    <citation type="journal article" date="2023" name="Genome Biol. Evol.">
        <title>Long-read-based Genome Assembly of Drosophila gunungcola Reveals Fewer Chemosensory Genes in Flower-breeding Species.</title>
        <authorList>
            <person name="Negi A."/>
            <person name="Liao B.Y."/>
            <person name="Yeh S.D."/>
        </authorList>
    </citation>
    <scope>NUCLEOTIDE SEQUENCE</scope>
    <source>
        <strain evidence="3">Sukarami</strain>
    </source>
</reference>
<dbReference type="AlphaFoldDB" id="A0A9Q0BSS7"/>
<evidence type="ECO:0000313" key="3">
    <source>
        <dbReference type="EMBL" id="KAI8043397.1"/>
    </source>
</evidence>
<feature type="region of interest" description="Disordered" evidence="2">
    <location>
        <begin position="262"/>
        <end position="362"/>
    </location>
</feature>
<feature type="region of interest" description="Disordered" evidence="2">
    <location>
        <begin position="409"/>
        <end position="520"/>
    </location>
</feature>
<evidence type="ECO:0000256" key="2">
    <source>
        <dbReference type="SAM" id="MobiDB-lite"/>
    </source>
</evidence>
<gene>
    <name evidence="3" type="ORF">M5D96_004729</name>
</gene>
<accession>A0A9Q0BSS7</accession>
<sequence>MACSIQKQSPQAPQSVDPGTVGTEPLGRGLGGCGSGGGGGPSGAGTTAQPRGSLPTDVNQPPLEFQWPPPVPVSIHTSNLRLNMMNQDPKDLHTARAIIEELRSKVRFQTEHIMKWRKAYAMQVQQHYRYQKEKSDQMNSLTSQLLLLESRLKRKQKQIASLLNHRELTIQRQQKIIDTLSSRLVDHGLETIEASYANDPMTLGTRRKSSGAGGLGGGVLGSDGITIVRSISDAIETNHNKYGAARRNNCFLRRPDILETVYSVEEDPEPTTDLAEKRDNSSSTEGQIDAASPSAVDKAKESSPVDGGGPSIPRRQLGALKRSPSHDSPCTTLSVKVPQLQPPSPPPPTASQPPEPLNGKNQVTNYNRVMLNHRSVTKPKDVKYKRINKAKSKSLEELRGRLKNLVERAPGLDGGYSGGMMPQTAQSSTAQEEVEVEVEEGEVKGQPEAEVSPATTGVGAARPRRESAEPTTSTAAAQEPQAGRHGFPKRSLTLPRILVPRQSTAGLASSSGGGGGRGGF</sequence>
<feature type="compositionally biased region" description="Pro residues" evidence="2">
    <location>
        <begin position="340"/>
        <end position="356"/>
    </location>
</feature>
<keyword evidence="4" id="KW-1185">Reference proteome</keyword>
<feature type="compositionally biased region" description="Gly residues" evidence="2">
    <location>
        <begin position="511"/>
        <end position="520"/>
    </location>
</feature>
<protein>
    <submittedName>
        <fullName evidence="3">Uncharacterized protein</fullName>
    </submittedName>
</protein>
<feature type="compositionally biased region" description="Gly residues" evidence="2">
    <location>
        <begin position="28"/>
        <end position="43"/>
    </location>
</feature>
<feature type="compositionally biased region" description="Low complexity" evidence="2">
    <location>
        <begin position="469"/>
        <end position="481"/>
    </location>
</feature>
<dbReference type="Proteomes" id="UP001059596">
    <property type="component" value="Unassembled WGS sequence"/>
</dbReference>
<feature type="coiled-coil region" evidence="1">
    <location>
        <begin position="138"/>
        <end position="165"/>
    </location>
</feature>
<comment type="caution">
    <text evidence="3">The sequence shown here is derived from an EMBL/GenBank/DDBJ whole genome shotgun (WGS) entry which is preliminary data.</text>
</comment>
<keyword evidence="1" id="KW-0175">Coiled coil</keyword>
<name>A0A9Q0BSS7_9MUSC</name>
<proteinExistence type="predicted"/>
<feature type="region of interest" description="Disordered" evidence="2">
    <location>
        <begin position="1"/>
        <end position="68"/>
    </location>
</feature>
<feature type="compositionally biased region" description="Polar residues" evidence="2">
    <location>
        <begin position="1"/>
        <end position="14"/>
    </location>
</feature>